<dbReference type="Proteomes" id="UP000640489">
    <property type="component" value="Unassembled WGS sequence"/>
</dbReference>
<name>A0A930V6S9_9ACTN</name>
<evidence type="ECO:0000256" key="5">
    <source>
        <dbReference type="SAM" id="MobiDB-lite"/>
    </source>
</evidence>
<dbReference type="GO" id="GO:0004222">
    <property type="term" value="F:metalloendopeptidase activity"/>
    <property type="evidence" value="ECO:0007669"/>
    <property type="project" value="InterPro"/>
</dbReference>
<dbReference type="Pfam" id="PF00413">
    <property type="entry name" value="Peptidase_M10"/>
    <property type="match status" value="1"/>
</dbReference>
<evidence type="ECO:0000259" key="7">
    <source>
        <dbReference type="SMART" id="SM00235"/>
    </source>
</evidence>
<dbReference type="InterPro" id="IPR006026">
    <property type="entry name" value="Peptidase_Metallo"/>
</dbReference>
<proteinExistence type="predicted"/>
<dbReference type="GO" id="GO:0031012">
    <property type="term" value="C:extracellular matrix"/>
    <property type="evidence" value="ECO:0007669"/>
    <property type="project" value="InterPro"/>
</dbReference>
<dbReference type="SUPFAM" id="SSF55486">
    <property type="entry name" value="Metalloproteases ('zincins'), catalytic domain"/>
    <property type="match status" value="1"/>
</dbReference>
<evidence type="ECO:0000256" key="4">
    <source>
        <dbReference type="ARBA" id="ARBA00022833"/>
    </source>
</evidence>
<dbReference type="GO" id="GO:0008270">
    <property type="term" value="F:zinc ion binding"/>
    <property type="evidence" value="ECO:0007669"/>
    <property type="project" value="InterPro"/>
</dbReference>
<keyword evidence="4" id="KW-0862">Zinc</keyword>
<feature type="chain" id="PRO_5037526709" description="Peptidase metallopeptidase domain-containing protein" evidence="6">
    <location>
        <begin position="33"/>
        <end position="371"/>
    </location>
</feature>
<keyword evidence="2" id="KW-0479">Metal-binding</keyword>
<reference evidence="8" key="1">
    <citation type="submission" date="2020-11" db="EMBL/GenBank/DDBJ databases">
        <title>Nocardioides sp. nov., isolated from Soil of Cynanchum wilfordii Hemsley rhizosphere.</title>
        <authorList>
            <person name="Lee J.-S."/>
            <person name="Suh M.K."/>
            <person name="Kim J.-S."/>
        </authorList>
    </citation>
    <scope>NUCLEOTIDE SEQUENCE</scope>
    <source>
        <strain evidence="8">KCTC 19275</strain>
    </source>
</reference>
<feature type="signal peptide" evidence="6">
    <location>
        <begin position="1"/>
        <end position="32"/>
    </location>
</feature>
<evidence type="ECO:0000256" key="2">
    <source>
        <dbReference type="ARBA" id="ARBA00022723"/>
    </source>
</evidence>
<protein>
    <recommendedName>
        <fullName evidence="7">Peptidase metallopeptidase domain-containing protein</fullName>
    </recommendedName>
</protein>
<dbReference type="Gene3D" id="3.40.390.10">
    <property type="entry name" value="Collagenase (Catalytic Domain)"/>
    <property type="match status" value="1"/>
</dbReference>
<comment type="caution">
    <text evidence="8">The sequence shown here is derived from an EMBL/GenBank/DDBJ whole genome shotgun (WGS) entry which is preliminary data.</text>
</comment>
<keyword evidence="6" id="KW-0732">Signal</keyword>
<dbReference type="GO" id="GO:0006508">
    <property type="term" value="P:proteolysis"/>
    <property type="evidence" value="ECO:0007669"/>
    <property type="project" value="UniProtKB-KW"/>
</dbReference>
<evidence type="ECO:0000256" key="3">
    <source>
        <dbReference type="ARBA" id="ARBA00022801"/>
    </source>
</evidence>
<evidence type="ECO:0000313" key="8">
    <source>
        <dbReference type="EMBL" id="MBF4761919.1"/>
    </source>
</evidence>
<dbReference type="RefSeq" id="WP_194705097.1">
    <property type="nucleotide sequence ID" value="NZ_JADKPN010000001.1"/>
</dbReference>
<feature type="domain" description="Peptidase metallopeptidase" evidence="7">
    <location>
        <begin position="161"/>
        <end position="339"/>
    </location>
</feature>
<sequence length="371" mass="39950">MPSTRKTPALLAAVITFLALVAGTTSIPTAQADDGAAGPLAARRVATKFKSIRWPASPAVYGTAAYVNGSIKSKKRKKRVVVLQQKLPSGWMKVDKDKTNGHGRFHLKAKTSWYHKKLKFRVVVQPTRRAAGNASKGHGFTVNPEYAPLGNPGAWTRIAPGYKVQFNPCQPVRWRLNTQYAPVGVKAEVTTAFEQLSKATGIRFVYAGKTHAIPGSKRGWPGNTNMVVAWAKPSQTKWNLYGNVIGRGGQIYTANARTATGKRAYQITRSGLVLDNTFPAPAGFVGPNARGSIIAHELGHVVGLGHTGDNNQQMYPSAQNVNNGVYQAGDLNGMRHVGLMTGCLRRSGGHGRELPSFVPEPQPVVSLAPRS</sequence>
<keyword evidence="9" id="KW-1185">Reference proteome</keyword>
<dbReference type="InterPro" id="IPR001818">
    <property type="entry name" value="Pept_M10_metallopeptidase"/>
</dbReference>
<organism evidence="8 9">
    <name type="scientific">Nocardioides islandensis</name>
    <dbReference type="NCBI Taxonomy" id="433663"/>
    <lineage>
        <taxon>Bacteria</taxon>
        <taxon>Bacillati</taxon>
        <taxon>Actinomycetota</taxon>
        <taxon>Actinomycetes</taxon>
        <taxon>Propionibacteriales</taxon>
        <taxon>Nocardioidaceae</taxon>
        <taxon>Nocardioides</taxon>
    </lineage>
</organism>
<feature type="region of interest" description="Disordered" evidence="5">
    <location>
        <begin position="349"/>
        <end position="371"/>
    </location>
</feature>
<dbReference type="AlphaFoldDB" id="A0A930V6S9"/>
<evidence type="ECO:0000256" key="1">
    <source>
        <dbReference type="ARBA" id="ARBA00022670"/>
    </source>
</evidence>
<evidence type="ECO:0000256" key="6">
    <source>
        <dbReference type="SAM" id="SignalP"/>
    </source>
</evidence>
<dbReference type="InterPro" id="IPR021190">
    <property type="entry name" value="Pept_M10A"/>
</dbReference>
<gene>
    <name evidence="8" type="ORF">ISU07_02160</name>
</gene>
<dbReference type="EMBL" id="JADKPN010000001">
    <property type="protein sequence ID" value="MBF4761919.1"/>
    <property type="molecule type" value="Genomic_DNA"/>
</dbReference>
<evidence type="ECO:0000313" key="9">
    <source>
        <dbReference type="Proteomes" id="UP000640489"/>
    </source>
</evidence>
<keyword evidence="1" id="KW-0645">Protease</keyword>
<dbReference type="InterPro" id="IPR024079">
    <property type="entry name" value="MetalloPept_cat_dom_sf"/>
</dbReference>
<keyword evidence="3" id="KW-0378">Hydrolase</keyword>
<accession>A0A930V6S9</accession>
<dbReference type="SMART" id="SM00235">
    <property type="entry name" value="ZnMc"/>
    <property type="match status" value="1"/>
</dbReference>
<dbReference type="PRINTS" id="PR00138">
    <property type="entry name" value="MATRIXIN"/>
</dbReference>